<dbReference type="PANTHER" id="PTHR46599:SF6">
    <property type="entry name" value="DUAL SPECIFICITY PHOSPHATASE 26"/>
    <property type="match status" value="1"/>
</dbReference>
<evidence type="ECO:0000259" key="2">
    <source>
        <dbReference type="Pfam" id="PF13843"/>
    </source>
</evidence>
<comment type="caution">
    <text evidence="3">The sequence shown here is derived from an EMBL/GenBank/DDBJ whole genome shotgun (WGS) entry which is preliminary data.</text>
</comment>
<feature type="region of interest" description="Disordered" evidence="1">
    <location>
        <begin position="167"/>
        <end position="207"/>
    </location>
</feature>
<dbReference type="EMBL" id="JARBHB010000008">
    <property type="protein sequence ID" value="KAJ8876655.1"/>
    <property type="molecule type" value="Genomic_DNA"/>
</dbReference>
<feature type="domain" description="PiggyBac transposable element-derived protein" evidence="2">
    <location>
        <begin position="348"/>
        <end position="554"/>
    </location>
</feature>
<protein>
    <recommendedName>
        <fullName evidence="2">PiggyBac transposable element-derived protein domain-containing protein</fullName>
    </recommendedName>
</protein>
<feature type="compositionally biased region" description="Acidic residues" evidence="1">
    <location>
        <begin position="167"/>
        <end position="186"/>
    </location>
</feature>
<evidence type="ECO:0000256" key="1">
    <source>
        <dbReference type="SAM" id="MobiDB-lite"/>
    </source>
</evidence>
<dbReference type="PANTHER" id="PTHR46599">
    <property type="entry name" value="PIGGYBAC TRANSPOSABLE ELEMENT-DERIVED PROTEIN 4"/>
    <property type="match status" value="1"/>
</dbReference>
<proteinExistence type="predicted"/>
<keyword evidence="4" id="KW-1185">Reference proteome</keyword>
<reference evidence="3 4" key="1">
    <citation type="submission" date="2023-02" db="EMBL/GenBank/DDBJ databases">
        <title>LHISI_Scaffold_Assembly.</title>
        <authorList>
            <person name="Stuart O.P."/>
            <person name="Cleave R."/>
            <person name="Magrath M.J.L."/>
            <person name="Mikheyev A.S."/>
        </authorList>
    </citation>
    <scope>NUCLEOTIDE SEQUENCE [LARGE SCALE GENOMIC DNA]</scope>
    <source>
        <strain evidence="3">Daus_M_001</strain>
        <tissue evidence="3">Leg muscle</tissue>
    </source>
</reference>
<evidence type="ECO:0000313" key="3">
    <source>
        <dbReference type="EMBL" id="KAJ8876655.1"/>
    </source>
</evidence>
<dbReference type="Proteomes" id="UP001159363">
    <property type="component" value="Chromosome 7"/>
</dbReference>
<organism evidence="3 4">
    <name type="scientific">Dryococelus australis</name>
    <dbReference type="NCBI Taxonomy" id="614101"/>
    <lineage>
        <taxon>Eukaryota</taxon>
        <taxon>Metazoa</taxon>
        <taxon>Ecdysozoa</taxon>
        <taxon>Arthropoda</taxon>
        <taxon>Hexapoda</taxon>
        <taxon>Insecta</taxon>
        <taxon>Pterygota</taxon>
        <taxon>Neoptera</taxon>
        <taxon>Polyneoptera</taxon>
        <taxon>Phasmatodea</taxon>
        <taxon>Verophasmatodea</taxon>
        <taxon>Anareolatae</taxon>
        <taxon>Phasmatidae</taxon>
        <taxon>Eurycanthinae</taxon>
        <taxon>Dryococelus</taxon>
    </lineage>
</organism>
<dbReference type="InterPro" id="IPR029526">
    <property type="entry name" value="PGBD"/>
</dbReference>
<dbReference type="Pfam" id="PF13843">
    <property type="entry name" value="DDE_Tnp_1_7"/>
    <property type="match status" value="1"/>
</dbReference>
<accession>A0ABQ9GXB4</accession>
<gene>
    <name evidence="3" type="ORF">PR048_021102</name>
</gene>
<evidence type="ECO:0000313" key="4">
    <source>
        <dbReference type="Proteomes" id="UP001159363"/>
    </source>
</evidence>
<name>A0ABQ9GXB4_9NEOP</name>
<sequence length="554" mass="62737">MDYLRCSRSVEHVETVHRPGCTLHERLVSGDVWTALNEVLRTDTGEAWWLWSSAGIQDRMKPGQKSAAHRPRGGLLRFLLPLTSFTNTFMSDARTGYPKLSSQAPKNRPLNSVKLQFSSSWLQFRKINISTSPATEPATTTTAASANHKKKYLRPLTESEIMELLMESDDSSTSDISSDSEPDGVVEDCRPEESNSDNECFPESGSSPRDTCLVVNNSLPIGHDPNIDSDDLLSMIDVPDRLFGKNKCKWCGKKPNNIRCPARNKDVLTDIAKHTNAEIVVQRAKYTSDRYQNNVDDADKDTEAPVRPSFTRDTDVTELKAFFGLYYLASVLKVNSVTTRELFDKRTEYCTVAEQLFGFHGRCVFKMFIPLKPDKYGIKILMMCDAKTFYLLNAQVYTSKDSTPKGTRVAQYYFTELNTPIHGSNRNCTFDNCEHTVAMVDTMKSNKSEISPLFKGIRGRKRNSAMFAFSGEETLLSYCPPKKKKKIVAMLSTMHDRKDEDKTVRIPEIIEFYNATKGDVDCFDKLCHTYSVSRKTRRWPLCIFYGLQNAVGIN</sequence>